<dbReference type="Gene3D" id="3.40.50.1100">
    <property type="match status" value="1"/>
</dbReference>
<dbReference type="InterPro" id="IPR027278">
    <property type="entry name" value="ACCD_DCysDesulf"/>
</dbReference>
<dbReference type="EMBL" id="BART01024359">
    <property type="protein sequence ID" value="GAH03482.1"/>
    <property type="molecule type" value="Genomic_DNA"/>
</dbReference>
<evidence type="ECO:0000256" key="1">
    <source>
        <dbReference type="ARBA" id="ARBA00001933"/>
    </source>
</evidence>
<gene>
    <name evidence="5" type="ORF">S01H4_44033</name>
</gene>
<name>X1C7Y8_9ZZZZ</name>
<dbReference type="SUPFAM" id="SSF53686">
    <property type="entry name" value="Tryptophan synthase beta subunit-like PLP-dependent enzymes"/>
    <property type="match status" value="1"/>
</dbReference>
<dbReference type="InterPro" id="IPR036052">
    <property type="entry name" value="TrpB-like_PALP_sf"/>
</dbReference>
<sequence length="162" mass="17391">MSIGGSPIFGIGTPLGSIGFINAIFELKNQIDEGIIPEPDIIFVAAGSTGTSAGLTAGCKLLGLKTKVYPVNVSRDIVVNPKNLIRIANKSIKYLRKRDKSIPDVQVNEGDFDMIKGYLGSNYGVKTVKGQEAVDLVYELEGKKLGFKLETTYTGKAMAAMF</sequence>
<comment type="caution">
    <text evidence="5">The sequence shown here is derived from an EMBL/GenBank/DDBJ whole genome shotgun (WGS) entry which is preliminary data.</text>
</comment>
<protein>
    <recommendedName>
        <fullName evidence="4">Tryptophan synthase beta chain-like PALP domain-containing protein</fullName>
    </recommendedName>
</protein>
<feature type="domain" description="Tryptophan synthase beta chain-like PALP" evidence="4">
    <location>
        <begin position="13"/>
        <end position="161"/>
    </location>
</feature>
<dbReference type="AlphaFoldDB" id="X1C7Y8"/>
<feature type="non-terminal residue" evidence="5">
    <location>
        <position position="162"/>
    </location>
</feature>
<accession>X1C7Y8</accession>
<comment type="similarity">
    <text evidence="2">Belongs to the ACC deaminase/D-cysteine desulfhydrase family.</text>
</comment>
<keyword evidence="3" id="KW-0663">Pyridoxal phosphate</keyword>
<evidence type="ECO:0000256" key="3">
    <source>
        <dbReference type="ARBA" id="ARBA00022898"/>
    </source>
</evidence>
<evidence type="ECO:0000313" key="5">
    <source>
        <dbReference type="EMBL" id="GAH03482.1"/>
    </source>
</evidence>
<dbReference type="Pfam" id="PF00291">
    <property type="entry name" value="PALP"/>
    <property type="match status" value="1"/>
</dbReference>
<comment type="cofactor">
    <cofactor evidence="1">
        <name>pyridoxal 5'-phosphate</name>
        <dbReference type="ChEBI" id="CHEBI:597326"/>
    </cofactor>
</comment>
<organism evidence="5">
    <name type="scientific">marine sediment metagenome</name>
    <dbReference type="NCBI Taxonomy" id="412755"/>
    <lineage>
        <taxon>unclassified sequences</taxon>
        <taxon>metagenomes</taxon>
        <taxon>ecological metagenomes</taxon>
    </lineage>
</organism>
<dbReference type="PANTHER" id="PTHR43780:SF2">
    <property type="entry name" value="1-AMINOCYCLOPROPANE-1-CARBOXYLATE DEAMINASE-RELATED"/>
    <property type="match status" value="1"/>
</dbReference>
<proteinExistence type="inferred from homology"/>
<evidence type="ECO:0000256" key="2">
    <source>
        <dbReference type="ARBA" id="ARBA00008639"/>
    </source>
</evidence>
<evidence type="ECO:0000259" key="4">
    <source>
        <dbReference type="Pfam" id="PF00291"/>
    </source>
</evidence>
<dbReference type="PANTHER" id="PTHR43780">
    <property type="entry name" value="1-AMINOCYCLOPROPANE-1-CARBOXYLATE DEAMINASE-RELATED"/>
    <property type="match status" value="1"/>
</dbReference>
<dbReference type="InterPro" id="IPR001926">
    <property type="entry name" value="TrpB-like_PALP"/>
</dbReference>
<dbReference type="GO" id="GO:0019148">
    <property type="term" value="F:D-cysteine desulfhydrase activity"/>
    <property type="evidence" value="ECO:0007669"/>
    <property type="project" value="TreeGrafter"/>
</dbReference>
<reference evidence="5" key="1">
    <citation type="journal article" date="2014" name="Front. Microbiol.">
        <title>High frequency of phylogenetically diverse reductive dehalogenase-homologous genes in deep subseafloor sedimentary metagenomes.</title>
        <authorList>
            <person name="Kawai M."/>
            <person name="Futagami T."/>
            <person name="Toyoda A."/>
            <person name="Takaki Y."/>
            <person name="Nishi S."/>
            <person name="Hori S."/>
            <person name="Arai W."/>
            <person name="Tsubouchi T."/>
            <person name="Morono Y."/>
            <person name="Uchiyama I."/>
            <person name="Ito T."/>
            <person name="Fujiyama A."/>
            <person name="Inagaki F."/>
            <person name="Takami H."/>
        </authorList>
    </citation>
    <scope>NUCLEOTIDE SEQUENCE</scope>
    <source>
        <strain evidence="5">Expedition CK06-06</strain>
    </source>
</reference>